<sequence>MLTVNSSINNYLLVYKILPPKYEDSKYAFIVVFPLLCTNVNYTYINNCIQQTTNSSIWQYINKYTVISTTNILQSNSSIKEHTNKSIDINGENIAKGFVSNQTNNTFIIYGLQNITKQIKEICDVNKTKTLVIPISWDCRKNNQKRPNTTLTSHGLLYKRLFNYSDFPSEIFSRNISTHLITNKHPKNCVVREHIKRWLYNNTGEPETCSPKYETTVSVHTISTSYVTTSMSSTNTGLSSSTRGQGLSSSLASKSTLRSPISYVSSSSPSYTLEDSSIKTPSFLPPIYYSTGSAGKW</sequence>
<accession>A0A482K8B1</accession>
<reference evidence="2" key="2">
    <citation type="submission" date="2018-05" db="EMBL/GenBank/DDBJ databases">
        <authorList>
            <person name="Long S.Y."/>
            <person name="Latimer E.M."/>
            <person name="Heaggans S.Y."/>
            <person name="Hayward G.S."/>
        </authorList>
    </citation>
    <scope>NUCLEOTIDE SEQUENCE</scope>
    <source>
        <strain evidence="2">Singgah NAP17</strain>
    </source>
</reference>
<dbReference type="EMBL" id="MH287560">
    <property type="protein sequence ID" value="QBP78717.1"/>
    <property type="molecule type" value="Genomic_DNA"/>
</dbReference>
<protein>
    <submittedName>
        <fullName evidence="2">Ser/thr-rich glycoprotein ORF-Q</fullName>
    </submittedName>
</protein>
<evidence type="ECO:0000313" key="2">
    <source>
        <dbReference type="EMBL" id="QBP78717.1"/>
    </source>
</evidence>
<name>A0A482K8B1_ELHV1</name>
<gene>
    <name evidence="2" type="primary">E39</name>
</gene>
<feature type="region of interest" description="Disordered" evidence="1">
    <location>
        <begin position="230"/>
        <end position="251"/>
    </location>
</feature>
<evidence type="ECO:0000256" key="1">
    <source>
        <dbReference type="SAM" id="MobiDB-lite"/>
    </source>
</evidence>
<proteinExistence type="predicted"/>
<organism evidence="2">
    <name type="scientific">Elephant endotheliotropic herpesvirus 1A</name>
    <dbReference type="NCBI Taxonomy" id="759753"/>
    <lineage>
        <taxon>Viruses</taxon>
        <taxon>Duplodnaviria</taxon>
        <taxon>Heunggongvirae</taxon>
        <taxon>Peploviricota</taxon>
        <taxon>Herviviricetes</taxon>
        <taxon>Herpesvirales</taxon>
        <taxon>Orthoherpesviridae</taxon>
        <taxon>Betaherpesvirinae</taxon>
        <taxon>Proboscivirus</taxon>
        <taxon>Proboscivirus elephantidbeta1</taxon>
        <taxon>Elephantid herpesvirus 1</taxon>
    </lineage>
</organism>
<reference evidence="2" key="1">
    <citation type="journal article" date="2014" name="J. Virol.">
        <title>Elephant endotheliotropic herpesviruses EEHV1A, EEHV1B, and EEHV2 from cases of hemorrhagic disease are highly diverged from other mammalian herpesviruses and may form a new subfamily.</title>
        <authorList>
            <person name="Richman LK"/>
            <person name="Zong JC"/>
            <person name="Latimer EM"/>
            <person name="Lock J"/>
            <person name="Fleischer RC"/>
            <person name="Heaggans SY"/>
            <person name="Hayward GS."/>
        </authorList>
    </citation>
    <scope>NUCLEOTIDE SEQUENCE</scope>
    <source>
        <strain evidence="2">Singgah NAP17</strain>
    </source>
</reference>